<feature type="compositionally biased region" description="Basic and acidic residues" evidence="1">
    <location>
        <begin position="35"/>
        <end position="48"/>
    </location>
</feature>
<comment type="caution">
    <text evidence="3">The sequence shown here is derived from an EMBL/GenBank/DDBJ whole genome shotgun (WGS) entry which is preliminary data.</text>
</comment>
<reference evidence="3 4" key="1">
    <citation type="journal article" date="2018" name="Plant J.">
        <title>Genome sequences of Chlorella sorokiniana UTEX 1602 and Micractinium conductrix SAG 241.80: implications to maltose excretion by a green alga.</title>
        <authorList>
            <person name="Arriola M.B."/>
            <person name="Velmurugan N."/>
            <person name="Zhang Y."/>
            <person name="Plunkett M.H."/>
            <person name="Hondzo H."/>
            <person name="Barney B.M."/>
        </authorList>
    </citation>
    <scope>NUCLEOTIDE SEQUENCE [LARGE SCALE GENOMIC DNA]</scope>
    <source>
        <strain evidence="3 4">SAG 241.80</strain>
    </source>
</reference>
<feature type="compositionally biased region" description="Gly residues" evidence="1">
    <location>
        <begin position="125"/>
        <end position="135"/>
    </location>
</feature>
<evidence type="ECO:0000313" key="3">
    <source>
        <dbReference type="EMBL" id="PSC73966.1"/>
    </source>
</evidence>
<proteinExistence type="predicted"/>
<evidence type="ECO:0000256" key="2">
    <source>
        <dbReference type="SAM" id="SignalP"/>
    </source>
</evidence>
<feature type="compositionally biased region" description="Low complexity" evidence="1">
    <location>
        <begin position="49"/>
        <end position="59"/>
    </location>
</feature>
<protein>
    <submittedName>
        <fullName evidence="3">Oocyte zinc finger 6-like isoform X3</fullName>
    </submittedName>
</protein>
<evidence type="ECO:0000313" key="4">
    <source>
        <dbReference type="Proteomes" id="UP000239649"/>
    </source>
</evidence>
<organism evidence="3 4">
    <name type="scientific">Micractinium conductrix</name>
    <dbReference type="NCBI Taxonomy" id="554055"/>
    <lineage>
        <taxon>Eukaryota</taxon>
        <taxon>Viridiplantae</taxon>
        <taxon>Chlorophyta</taxon>
        <taxon>core chlorophytes</taxon>
        <taxon>Trebouxiophyceae</taxon>
        <taxon>Chlorellales</taxon>
        <taxon>Chlorellaceae</taxon>
        <taxon>Chlorella clade</taxon>
        <taxon>Micractinium</taxon>
    </lineage>
</organism>
<feature type="chain" id="PRO_5015173625" evidence="2">
    <location>
        <begin position="17"/>
        <end position="135"/>
    </location>
</feature>
<feature type="region of interest" description="Disordered" evidence="1">
    <location>
        <begin position="33"/>
        <end position="135"/>
    </location>
</feature>
<evidence type="ECO:0000256" key="1">
    <source>
        <dbReference type="SAM" id="MobiDB-lite"/>
    </source>
</evidence>
<name>A0A2P6VIP1_9CHLO</name>
<keyword evidence="4" id="KW-1185">Reference proteome</keyword>
<accession>A0A2P6VIP1</accession>
<feature type="signal peptide" evidence="2">
    <location>
        <begin position="1"/>
        <end position="16"/>
    </location>
</feature>
<sequence>MLRSLAALAGLRAAIALPPSAAAVVVARRGLAQAGEKEGGLGEARRTAAEATGAGSEGAAMEERANSQDVEGPAAEDVGRAAADAEHEGRSPRAVYPGAGPSVQERLVAEQAAEGQRMQTDDQQAGGGDPTGVRG</sequence>
<dbReference type="EMBL" id="LHPF02000005">
    <property type="protein sequence ID" value="PSC73966.1"/>
    <property type="molecule type" value="Genomic_DNA"/>
</dbReference>
<feature type="compositionally biased region" description="Basic and acidic residues" evidence="1">
    <location>
        <begin position="77"/>
        <end position="91"/>
    </location>
</feature>
<dbReference type="Proteomes" id="UP000239649">
    <property type="component" value="Unassembled WGS sequence"/>
</dbReference>
<keyword evidence="2" id="KW-0732">Signal</keyword>
<gene>
    <name evidence="3" type="ORF">C2E20_2560</name>
</gene>
<dbReference type="AlphaFoldDB" id="A0A2P6VIP1"/>